<keyword evidence="5 7" id="KW-1133">Transmembrane helix</keyword>
<feature type="transmembrane region" description="Helical" evidence="7">
    <location>
        <begin position="317"/>
        <end position="335"/>
    </location>
</feature>
<proteinExistence type="inferred from homology"/>
<feature type="transmembrane region" description="Helical" evidence="7">
    <location>
        <begin position="142"/>
        <end position="163"/>
    </location>
</feature>
<evidence type="ECO:0000259" key="9">
    <source>
        <dbReference type="Pfam" id="PF21088"/>
    </source>
</evidence>
<feature type="domain" description="Mechanosensitive ion channel MscS" evidence="8">
    <location>
        <begin position="338"/>
        <end position="403"/>
    </location>
</feature>
<dbReference type="SUPFAM" id="SSF82861">
    <property type="entry name" value="Mechanosensitive channel protein MscS (YggB), transmembrane region"/>
    <property type="match status" value="1"/>
</dbReference>
<feature type="transmembrane region" description="Helical" evidence="7">
    <location>
        <begin position="292"/>
        <end position="311"/>
    </location>
</feature>
<evidence type="ECO:0000256" key="2">
    <source>
        <dbReference type="ARBA" id="ARBA00008017"/>
    </source>
</evidence>
<feature type="transmembrane region" description="Helical" evidence="7">
    <location>
        <begin position="213"/>
        <end position="234"/>
    </location>
</feature>
<comment type="subcellular location">
    <subcellularLocation>
        <location evidence="1">Cell membrane</location>
        <topology evidence="1">Multi-pass membrane protein</topology>
    </subcellularLocation>
</comment>
<keyword evidence="3" id="KW-1003">Cell membrane</keyword>
<dbReference type="PANTHER" id="PTHR30347:SF1">
    <property type="entry name" value="MECHANOSENSITIVE CHANNEL MSCK"/>
    <property type="match status" value="1"/>
</dbReference>
<comment type="similarity">
    <text evidence="2">Belongs to the MscS (TC 1.A.23) family.</text>
</comment>
<reference evidence="10 11" key="1">
    <citation type="journal article" date="2018" name="Int. J. Syst. Evol. Microbiol.">
        <title>Mesosutterella multiformis gen. nov., sp. nov., a member of the family Sutterellaceae and Sutterella megalosphaeroides sp. nov., isolated from human faeces.</title>
        <authorList>
            <person name="Sakamoto M."/>
            <person name="Ikeyama N."/>
            <person name="Kunihiro T."/>
            <person name="Iino T."/>
            <person name="Yuki M."/>
            <person name="Ohkuma M."/>
        </authorList>
    </citation>
    <scope>NUCLEOTIDE SEQUENCE [LARGE SCALE GENOMIC DNA]</scope>
    <source>
        <strain evidence="10 11">6FBBBH3</strain>
    </source>
</reference>
<gene>
    <name evidence="10" type="ORF">SUTMEG_19390</name>
</gene>
<evidence type="ECO:0000256" key="1">
    <source>
        <dbReference type="ARBA" id="ARBA00004651"/>
    </source>
</evidence>
<evidence type="ECO:0000256" key="5">
    <source>
        <dbReference type="ARBA" id="ARBA00022989"/>
    </source>
</evidence>
<dbReference type="GO" id="GO:0008381">
    <property type="term" value="F:mechanosensitive monoatomic ion channel activity"/>
    <property type="evidence" value="ECO:0007669"/>
    <property type="project" value="UniProtKB-ARBA"/>
</dbReference>
<sequence>MRSRRAWEKRELRQKRALRESSYNTHTISLDTMPTETTTAAVLTASEATGSQILQGLVDPTPDALTINEIATNWWGSLTYDNIALQFGIVIVAVVAGFILARRVNSRALAFSISSIDALAHKEDPTFLERMGVKLVQFMKELLAGISFSFISGSIVAIGAFAMTKGLGFKGESLIFCNVAYNLLYAFALLSVILQFASLLFGTKVLTPGVKRFLRIGFWILVVLQFFGILGHAIEFMEGTRIPFGGGNVTLWTVFVAILTILLSLGIANWMADIAENLIESSKGLSKNVQVALARVVRILLFIIAVCMGLSSVGIDLTVLSVFGGAVGVGLGFGLQKIASNYISGFIILLDRSVKIGDLVEVANFRGRVTEINTRFTVVRNNDGVECVVPNESFVTSAVRNYSYTDEPVVQYIDISIAYDADITRALEIMLEEGMRERPRIVKGRRGWSYVDSFGASGINLKLGFWCADPVNGTAGLRTQISTAILKRFQEEGIEVPYNQLEINLRKVDAPVAKVDIEKSTPAKV</sequence>
<dbReference type="KEGG" id="sutt:SUTMEG_19390"/>
<evidence type="ECO:0000256" key="3">
    <source>
        <dbReference type="ARBA" id="ARBA00022475"/>
    </source>
</evidence>
<dbReference type="InterPro" id="IPR011014">
    <property type="entry name" value="MscS_channel_TM-2"/>
</dbReference>
<dbReference type="Pfam" id="PF21088">
    <property type="entry name" value="MS_channel_1st"/>
    <property type="match status" value="1"/>
</dbReference>
<dbReference type="Gene3D" id="1.10.287.1260">
    <property type="match status" value="1"/>
</dbReference>
<dbReference type="AlphaFoldDB" id="A0A2Z6IG04"/>
<keyword evidence="11" id="KW-1185">Reference proteome</keyword>
<dbReference type="Proteomes" id="UP000271003">
    <property type="component" value="Chromosome"/>
</dbReference>
<evidence type="ECO:0008006" key="12">
    <source>
        <dbReference type="Google" id="ProtNLM"/>
    </source>
</evidence>
<evidence type="ECO:0000256" key="7">
    <source>
        <dbReference type="SAM" id="Phobius"/>
    </source>
</evidence>
<dbReference type="Gene3D" id="2.30.30.60">
    <property type="match status" value="1"/>
</dbReference>
<dbReference type="InterPro" id="IPR023408">
    <property type="entry name" value="MscS_beta-dom_sf"/>
</dbReference>
<evidence type="ECO:0000256" key="4">
    <source>
        <dbReference type="ARBA" id="ARBA00022692"/>
    </source>
</evidence>
<evidence type="ECO:0000259" key="8">
    <source>
        <dbReference type="Pfam" id="PF00924"/>
    </source>
</evidence>
<name>A0A2Z6IG04_9BURK</name>
<evidence type="ECO:0000313" key="10">
    <source>
        <dbReference type="EMBL" id="BBF24048.1"/>
    </source>
</evidence>
<dbReference type="SUPFAM" id="SSF50182">
    <property type="entry name" value="Sm-like ribonucleoproteins"/>
    <property type="match status" value="1"/>
</dbReference>
<dbReference type="Pfam" id="PF00924">
    <property type="entry name" value="MS_channel_2nd"/>
    <property type="match status" value="1"/>
</dbReference>
<keyword evidence="6 7" id="KW-0472">Membrane</keyword>
<evidence type="ECO:0000313" key="11">
    <source>
        <dbReference type="Proteomes" id="UP000271003"/>
    </source>
</evidence>
<dbReference type="InterPro" id="IPR052702">
    <property type="entry name" value="MscS-like_channel"/>
</dbReference>
<feature type="domain" description="Mechanosensitive ion channel transmembrane helices 2/3" evidence="9">
    <location>
        <begin position="296"/>
        <end position="336"/>
    </location>
</feature>
<feature type="transmembrane region" description="Helical" evidence="7">
    <location>
        <begin position="249"/>
        <end position="271"/>
    </location>
</feature>
<accession>A0A2Z6IG04</accession>
<evidence type="ECO:0000256" key="6">
    <source>
        <dbReference type="ARBA" id="ARBA00023136"/>
    </source>
</evidence>
<dbReference type="InterPro" id="IPR049142">
    <property type="entry name" value="MS_channel_1st"/>
</dbReference>
<dbReference type="PANTHER" id="PTHR30347">
    <property type="entry name" value="POTASSIUM CHANNEL RELATED"/>
    <property type="match status" value="1"/>
</dbReference>
<keyword evidence="4 7" id="KW-0812">Transmembrane</keyword>
<feature type="transmembrane region" description="Helical" evidence="7">
    <location>
        <begin position="83"/>
        <end position="101"/>
    </location>
</feature>
<dbReference type="InterPro" id="IPR011066">
    <property type="entry name" value="MscS_channel_C_sf"/>
</dbReference>
<dbReference type="SUPFAM" id="SSF82689">
    <property type="entry name" value="Mechanosensitive channel protein MscS (YggB), C-terminal domain"/>
    <property type="match status" value="1"/>
</dbReference>
<feature type="transmembrane region" description="Helical" evidence="7">
    <location>
        <begin position="183"/>
        <end position="201"/>
    </location>
</feature>
<dbReference type="EMBL" id="AP018786">
    <property type="protein sequence ID" value="BBF24048.1"/>
    <property type="molecule type" value="Genomic_DNA"/>
</dbReference>
<dbReference type="InterPro" id="IPR006685">
    <property type="entry name" value="MscS_channel_2nd"/>
</dbReference>
<organism evidence="10 11">
    <name type="scientific">Sutterella megalosphaeroides</name>
    <dbReference type="NCBI Taxonomy" id="2494234"/>
    <lineage>
        <taxon>Bacteria</taxon>
        <taxon>Pseudomonadati</taxon>
        <taxon>Pseudomonadota</taxon>
        <taxon>Betaproteobacteria</taxon>
        <taxon>Burkholderiales</taxon>
        <taxon>Sutterellaceae</taxon>
        <taxon>Sutterella</taxon>
    </lineage>
</organism>
<dbReference type="InterPro" id="IPR010920">
    <property type="entry name" value="LSM_dom_sf"/>
</dbReference>
<dbReference type="GO" id="GO:0005886">
    <property type="term" value="C:plasma membrane"/>
    <property type="evidence" value="ECO:0007669"/>
    <property type="project" value="UniProtKB-SubCell"/>
</dbReference>
<protein>
    <recommendedName>
        <fullName evidence="12">Mechanosensitive ion channel protein</fullName>
    </recommendedName>
</protein>
<dbReference type="Gene3D" id="3.30.70.100">
    <property type="match status" value="1"/>
</dbReference>